<feature type="non-terminal residue" evidence="2">
    <location>
        <position position="1"/>
    </location>
</feature>
<dbReference type="EMBL" id="M76411">
    <property type="protein sequence ID" value="AAA23534.1"/>
    <property type="molecule type" value="Genomic_DNA"/>
</dbReference>
<dbReference type="AlphaFoldDB" id="Q47080"/>
<proteinExistence type="predicted"/>
<keyword evidence="1" id="KW-1133">Transmembrane helix</keyword>
<feature type="transmembrane region" description="Helical" evidence="1">
    <location>
        <begin position="24"/>
        <end position="42"/>
    </location>
</feature>
<keyword evidence="1" id="KW-0812">Transmembrane</keyword>
<name>Q47080_ECOLX</name>
<gene>
    <name evidence="2" type="primary">cadC</name>
</gene>
<reference evidence="2" key="1">
    <citation type="journal article" date="1992" name="J. Bacteriol.">
        <title>Nucleotide sequence of the Escherichia coli cad operon: a system for neutralization of low extracellular pH.</title>
        <authorList>
            <person name="Meng S.-Y."/>
            <person name="Bennett G.N."/>
        </authorList>
    </citation>
    <scope>NUCLEOTIDE SEQUENCE</scope>
    <source>
        <strain evidence="2">K-12</strain>
    </source>
</reference>
<accession>Q47080</accession>
<evidence type="ECO:0000313" key="2">
    <source>
        <dbReference type="EMBL" id="AAA23534.1"/>
    </source>
</evidence>
<sequence>QLMHISPPLIYAQGQTPFTGLKMVYSRLLFLMLYLISTNFLLQNK</sequence>
<evidence type="ECO:0000256" key="1">
    <source>
        <dbReference type="SAM" id="Phobius"/>
    </source>
</evidence>
<protein>
    <submittedName>
        <fullName evidence="2">CadC protein</fullName>
    </submittedName>
</protein>
<organism evidence="2">
    <name type="scientific">Escherichia coli</name>
    <dbReference type="NCBI Taxonomy" id="562"/>
    <lineage>
        <taxon>Bacteria</taxon>
        <taxon>Pseudomonadati</taxon>
        <taxon>Pseudomonadota</taxon>
        <taxon>Gammaproteobacteria</taxon>
        <taxon>Enterobacterales</taxon>
        <taxon>Enterobacteriaceae</taxon>
        <taxon>Escherichia</taxon>
    </lineage>
</organism>
<keyword evidence="1" id="KW-0472">Membrane</keyword>